<evidence type="ECO:0000256" key="2">
    <source>
        <dbReference type="ARBA" id="ARBA00012417"/>
    </source>
</evidence>
<comment type="similarity">
    <text evidence="1">Belongs to the DNA polymerase type-B family.</text>
</comment>
<protein>
    <recommendedName>
        <fullName evidence="2">DNA-directed DNA polymerase</fullName>
        <ecNumber evidence="2">2.7.7.7</ecNumber>
    </recommendedName>
</protein>
<dbReference type="InterPro" id="IPR004868">
    <property type="entry name" value="DNA-dir_DNA_pol_B_mt/vir"/>
</dbReference>
<gene>
    <name evidence="11" type="ORF">ALC57_12890</name>
</gene>
<dbReference type="PANTHER" id="PTHR31511">
    <property type="entry name" value="PROTEIN CBG23764"/>
    <property type="match status" value="1"/>
</dbReference>
<keyword evidence="7" id="KW-0238">DNA-binding</keyword>
<dbReference type="GO" id="GO:0003887">
    <property type="term" value="F:DNA-directed DNA polymerase activity"/>
    <property type="evidence" value="ECO:0007669"/>
    <property type="project" value="UniProtKB-KW"/>
</dbReference>
<dbReference type="SUPFAM" id="SSF56672">
    <property type="entry name" value="DNA/RNA polymerases"/>
    <property type="match status" value="1"/>
</dbReference>
<dbReference type="GO" id="GO:0006260">
    <property type="term" value="P:DNA replication"/>
    <property type="evidence" value="ECO:0007669"/>
    <property type="project" value="UniProtKB-KW"/>
</dbReference>
<feature type="domain" description="DNA-directed DNA polymerase family B mitochondria/virus" evidence="9">
    <location>
        <begin position="160"/>
        <end position="316"/>
    </location>
</feature>
<evidence type="ECO:0000256" key="8">
    <source>
        <dbReference type="ARBA" id="ARBA00049244"/>
    </source>
</evidence>
<dbReference type="InterPro" id="IPR043502">
    <property type="entry name" value="DNA/RNA_pol_sf"/>
</dbReference>
<dbReference type="AlphaFoldDB" id="A0A151J079"/>
<dbReference type="GO" id="GO:0000166">
    <property type="term" value="F:nucleotide binding"/>
    <property type="evidence" value="ECO:0007669"/>
    <property type="project" value="InterPro"/>
</dbReference>
<dbReference type="InterPro" id="IPR023211">
    <property type="entry name" value="DNA_pol_palm_dom_sf"/>
</dbReference>
<evidence type="ECO:0000256" key="6">
    <source>
        <dbReference type="ARBA" id="ARBA00022932"/>
    </source>
</evidence>
<sequence length="567" mass="66622">MASHLADRILEYLDTHDETNSLYLADILQEDHQKIVGAIKSLETVHDKFLNTSLEKLVSYLDKSKLKIIRSEFSNLDVEDFDLLTRIGVFPYEYINSVDKLNGMLKYIGIRFELLTDIDMVMFVERGVRGGFSQYSHRYAQANNKYNASSYDPWEPSTYLMYFDVNNLYGWAMSESLPYEEFQWVANIERFDVMSVSSDSVIGYILKVDLAYPQSVHDAHVDLPFCPTRERLPRKRNVKLLVTLYSKERCIVYYRNLQQCIHHGLRITKIYRILQFAQSPWLRGYIELNTRFRMLANNEFEKNLYKLMNNAVFGKTMENVRDHVDVRLITRWDGRYSAEAMIAKPNFHSRSIFSENLVAVELRKLEVKMNKPIYVCMCIIEIAKLRLYEFHYEYIILLYRDTCKILYTDTDSLIYLLECENVYEDIKRDIARFDTSDYPERNAYGIPRVNNKIPGLMKDENCGAIMTEFIGFRAKMYALRVIGKNDTKRIKDVKKNVVAKAIIFDDYVRCLNDVTVLSRRQSCIQSTLHEVYTVSELKLALSPYDDKRYVVPESVTTLPWGHYKIPL</sequence>
<proteinExistence type="inferred from homology"/>
<dbReference type="Pfam" id="PF03175">
    <property type="entry name" value="DNA_pol_B_2"/>
    <property type="match status" value="1"/>
</dbReference>
<keyword evidence="6" id="KW-0239">DNA-directed DNA polymerase</keyword>
<evidence type="ECO:0000259" key="10">
    <source>
        <dbReference type="Pfam" id="PF18552"/>
    </source>
</evidence>
<comment type="catalytic activity">
    <reaction evidence="8">
        <text>DNA(n) + a 2'-deoxyribonucleoside 5'-triphosphate = DNA(n+1) + diphosphate</text>
        <dbReference type="Rhea" id="RHEA:22508"/>
        <dbReference type="Rhea" id="RHEA-COMP:17339"/>
        <dbReference type="Rhea" id="RHEA-COMP:17340"/>
        <dbReference type="ChEBI" id="CHEBI:33019"/>
        <dbReference type="ChEBI" id="CHEBI:61560"/>
        <dbReference type="ChEBI" id="CHEBI:173112"/>
        <dbReference type="EC" id="2.7.7.7"/>
    </reaction>
</comment>
<evidence type="ECO:0000256" key="3">
    <source>
        <dbReference type="ARBA" id="ARBA00022679"/>
    </source>
</evidence>
<organism evidence="11 12">
    <name type="scientific">Trachymyrmex cornetzi</name>
    <dbReference type="NCBI Taxonomy" id="471704"/>
    <lineage>
        <taxon>Eukaryota</taxon>
        <taxon>Metazoa</taxon>
        <taxon>Ecdysozoa</taxon>
        <taxon>Arthropoda</taxon>
        <taxon>Hexapoda</taxon>
        <taxon>Insecta</taxon>
        <taxon>Pterygota</taxon>
        <taxon>Neoptera</taxon>
        <taxon>Endopterygota</taxon>
        <taxon>Hymenoptera</taxon>
        <taxon>Apocrita</taxon>
        <taxon>Aculeata</taxon>
        <taxon>Formicoidea</taxon>
        <taxon>Formicidae</taxon>
        <taxon>Myrmicinae</taxon>
        <taxon>Trachymyrmex</taxon>
    </lineage>
</organism>
<name>A0A151J079_9HYME</name>
<dbReference type="Proteomes" id="UP000078492">
    <property type="component" value="Unassembled WGS sequence"/>
</dbReference>
<accession>A0A151J079</accession>
<dbReference type="InterPro" id="IPR040724">
    <property type="entry name" value="PheRS_DBD1"/>
</dbReference>
<evidence type="ECO:0000313" key="11">
    <source>
        <dbReference type="EMBL" id="KYN14898.1"/>
    </source>
</evidence>
<evidence type="ECO:0000256" key="7">
    <source>
        <dbReference type="ARBA" id="ARBA00023125"/>
    </source>
</evidence>
<evidence type="ECO:0000256" key="5">
    <source>
        <dbReference type="ARBA" id="ARBA00022705"/>
    </source>
</evidence>
<evidence type="ECO:0000256" key="1">
    <source>
        <dbReference type="ARBA" id="ARBA00005755"/>
    </source>
</evidence>
<dbReference type="Pfam" id="PF18552">
    <property type="entry name" value="PheRS_DBD1"/>
    <property type="match status" value="1"/>
</dbReference>
<reference evidence="11 12" key="1">
    <citation type="submission" date="2015-09" db="EMBL/GenBank/DDBJ databases">
        <title>Trachymyrmex cornetzi WGS genome.</title>
        <authorList>
            <person name="Nygaard S."/>
            <person name="Hu H."/>
            <person name="Boomsma J."/>
            <person name="Zhang G."/>
        </authorList>
    </citation>
    <scope>NUCLEOTIDE SEQUENCE [LARGE SCALE GENOMIC DNA]</scope>
    <source>
        <strain evidence="11">Tcor2-1</strain>
        <tissue evidence="11">Whole body</tissue>
    </source>
</reference>
<dbReference type="GO" id="GO:0003677">
    <property type="term" value="F:DNA binding"/>
    <property type="evidence" value="ECO:0007669"/>
    <property type="project" value="UniProtKB-KW"/>
</dbReference>
<evidence type="ECO:0000256" key="4">
    <source>
        <dbReference type="ARBA" id="ARBA00022695"/>
    </source>
</evidence>
<evidence type="ECO:0000259" key="9">
    <source>
        <dbReference type="Pfam" id="PF03175"/>
    </source>
</evidence>
<dbReference type="EC" id="2.7.7.7" evidence="2"/>
<dbReference type="PANTHER" id="PTHR31511:SF12">
    <property type="entry name" value="RHO TERMINATION FACTOR N-TERMINAL DOMAIN-CONTAINING PROTEIN"/>
    <property type="match status" value="1"/>
</dbReference>
<dbReference type="EMBL" id="KQ980650">
    <property type="protein sequence ID" value="KYN14898.1"/>
    <property type="molecule type" value="Genomic_DNA"/>
</dbReference>
<keyword evidence="5" id="KW-0235">DNA replication</keyword>
<dbReference type="Gene3D" id="3.30.1370.240">
    <property type="match status" value="1"/>
</dbReference>
<evidence type="ECO:0000313" key="12">
    <source>
        <dbReference type="Proteomes" id="UP000078492"/>
    </source>
</evidence>
<dbReference type="STRING" id="471704.A0A151J079"/>
<keyword evidence="12" id="KW-1185">Reference proteome</keyword>
<feature type="domain" description="PheRS DNA binding" evidence="10">
    <location>
        <begin position="1"/>
        <end position="51"/>
    </location>
</feature>
<keyword evidence="3" id="KW-0808">Transferase</keyword>
<keyword evidence="4" id="KW-0548">Nucleotidyltransferase</keyword>
<dbReference type="Gene3D" id="3.90.1600.10">
    <property type="entry name" value="Palm domain of DNA polymerase"/>
    <property type="match status" value="1"/>
</dbReference>